<sequence>MDSMNDGLDTIRSYKRIYMPSRSPSPSPPSSQTLPESSQSLPESSQSLPESSQSLPESSSSANWRFVDSYKEGLGTDKMNWKSCYLEGRRQGHFTNFTKHTSLKNAYQRWKKQHYNGTSDE</sequence>
<gene>
    <name evidence="2" type="ORF">LRAMOSA09357</name>
</gene>
<dbReference type="OrthoDB" id="2257025at2759"/>
<feature type="region of interest" description="Disordered" evidence="1">
    <location>
        <begin position="1"/>
        <end position="62"/>
    </location>
</feature>
<evidence type="ECO:0000313" key="2">
    <source>
        <dbReference type="EMBL" id="CDS06832.1"/>
    </source>
</evidence>
<dbReference type="EMBL" id="LK023322">
    <property type="protein sequence ID" value="CDS06832.1"/>
    <property type="molecule type" value="Genomic_DNA"/>
</dbReference>
<accession>A0A077WJP2</accession>
<feature type="compositionally biased region" description="Low complexity" evidence="1">
    <location>
        <begin position="30"/>
        <end position="61"/>
    </location>
</feature>
<protein>
    <submittedName>
        <fullName evidence="2">Uncharacterized protein</fullName>
    </submittedName>
</protein>
<organism evidence="2">
    <name type="scientific">Lichtheimia ramosa</name>
    <dbReference type="NCBI Taxonomy" id="688394"/>
    <lineage>
        <taxon>Eukaryota</taxon>
        <taxon>Fungi</taxon>
        <taxon>Fungi incertae sedis</taxon>
        <taxon>Mucoromycota</taxon>
        <taxon>Mucoromycotina</taxon>
        <taxon>Mucoromycetes</taxon>
        <taxon>Mucorales</taxon>
        <taxon>Lichtheimiaceae</taxon>
        <taxon>Lichtheimia</taxon>
    </lineage>
</organism>
<dbReference type="AlphaFoldDB" id="A0A077WJP2"/>
<name>A0A077WJP2_9FUNG</name>
<evidence type="ECO:0000256" key="1">
    <source>
        <dbReference type="SAM" id="MobiDB-lite"/>
    </source>
</evidence>
<reference evidence="2" key="1">
    <citation type="journal article" date="2014" name="Genome Announc.">
        <title>De novo whole-genome sequence and genome annotation of Lichtheimia ramosa.</title>
        <authorList>
            <person name="Linde J."/>
            <person name="Schwartze V."/>
            <person name="Binder U."/>
            <person name="Lass-Florl C."/>
            <person name="Voigt K."/>
            <person name="Horn F."/>
        </authorList>
    </citation>
    <scope>NUCLEOTIDE SEQUENCE</scope>
    <source>
        <strain evidence="2">JMRC FSU:6197</strain>
    </source>
</reference>
<proteinExistence type="predicted"/>